<dbReference type="EMBL" id="QLLN01000003">
    <property type="protein sequence ID" value="RAJ12790.1"/>
    <property type="molecule type" value="Genomic_DNA"/>
</dbReference>
<keyword evidence="1" id="KW-0808">Transferase</keyword>
<dbReference type="GO" id="GO:0008080">
    <property type="term" value="F:N-acetyltransferase activity"/>
    <property type="evidence" value="ECO:0007669"/>
    <property type="project" value="InterPro"/>
</dbReference>
<evidence type="ECO:0000313" key="4">
    <source>
        <dbReference type="Proteomes" id="UP000249696"/>
    </source>
</evidence>
<dbReference type="PANTHER" id="PTHR13947:SF37">
    <property type="entry name" value="LD18367P"/>
    <property type="match status" value="1"/>
</dbReference>
<dbReference type="OrthoDB" id="5419426at2"/>
<organism evidence="3 4">
    <name type="scientific">Arenibacter echinorum</name>
    <dbReference type="NCBI Taxonomy" id="440515"/>
    <lineage>
        <taxon>Bacteria</taxon>
        <taxon>Pseudomonadati</taxon>
        <taxon>Bacteroidota</taxon>
        <taxon>Flavobacteriia</taxon>
        <taxon>Flavobacteriales</taxon>
        <taxon>Flavobacteriaceae</taxon>
        <taxon>Arenibacter</taxon>
    </lineage>
</organism>
<name>A0A327R7E5_9FLAO</name>
<accession>A0A327R7E5</accession>
<dbReference type="InterPro" id="IPR016181">
    <property type="entry name" value="Acyl_CoA_acyltransferase"/>
</dbReference>
<evidence type="ECO:0000259" key="2">
    <source>
        <dbReference type="PROSITE" id="PS51186"/>
    </source>
</evidence>
<dbReference type="PROSITE" id="PS51186">
    <property type="entry name" value="GNAT"/>
    <property type="match status" value="1"/>
</dbReference>
<dbReference type="InterPro" id="IPR000182">
    <property type="entry name" value="GNAT_dom"/>
</dbReference>
<dbReference type="Proteomes" id="UP000249696">
    <property type="component" value="Unassembled WGS sequence"/>
</dbReference>
<keyword evidence="4" id="KW-1185">Reference proteome</keyword>
<gene>
    <name evidence="3" type="ORF">LV92_02026</name>
</gene>
<dbReference type="Pfam" id="PF00583">
    <property type="entry name" value="Acetyltransf_1"/>
    <property type="match status" value="1"/>
</dbReference>
<dbReference type="RefSeq" id="WP_111623491.1">
    <property type="nucleotide sequence ID" value="NZ_QLLN01000003.1"/>
</dbReference>
<sequence>MKFNTIKLEEIAIRTVIYPGDLGYIIYRHGAMYAKEYNHGVSFDVYVAKGICEFYQNYDANKDGVWLCEHKGKIIGSIFLQHRENRTAQLRFFYLESKYRGLGLGKLLMGLFMDFYRECGYTSSYLWTTDELDTAAGLYQKHGYVLEQEVKTKVFGKSLIERKYQLGQLLTNN</sequence>
<dbReference type="SUPFAM" id="SSF55729">
    <property type="entry name" value="Acyl-CoA N-acyltransferases (Nat)"/>
    <property type="match status" value="1"/>
</dbReference>
<dbReference type="InterPro" id="IPR050769">
    <property type="entry name" value="NAT_camello-type"/>
</dbReference>
<dbReference type="PANTHER" id="PTHR13947">
    <property type="entry name" value="GNAT FAMILY N-ACETYLTRANSFERASE"/>
    <property type="match status" value="1"/>
</dbReference>
<reference evidence="3 4" key="1">
    <citation type="submission" date="2018-06" db="EMBL/GenBank/DDBJ databases">
        <title>Genomic Encyclopedia of Archaeal and Bacterial Type Strains, Phase II (KMG-II): from individual species to whole genera.</title>
        <authorList>
            <person name="Goeker M."/>
        </authorList>
    </citation>
    <scope>NUCLEOTIDE SEQUENCE [LARGE SCALE GENOMIC DNA]</scope>
    <source>
        <strain evidence="3 4">DSM 23522</strain>
    </source>
</reference>
<dbReference type="AlphaFoldDB" id="A0A327R7E5"/>
<feature type="domain" description="N-acetyltransferase" evidence="2">
    <location>
        <begin position="11"/>
        <end position="166"/>
    </location>
</feature>
<proteinExistence type="predicted"/>
<evidence type="ECO:0000256" key="1">
    <source>
        <dbReference type="ARBA" id="ARBA00022679"/>
    </source>
</evidence>
<protein>
    <submittedName>
        <fullName evidence="3">Peptidyl-dipeptidase Dcp</fullName>
    </submittedName>
</protein>
<comment type="caution">
    <text evidence="3">The sequence shown here is derived from an EMBL/GenBank/DDBJ whole genome shotgun (WGS) entry which is preliminary data.</text>
</comment>
<evidence type="ECO:0000313" key="3">
    <source>
        <dbReference type="EMBL" id="RAJ12790.1"/>
    </source>
</evidence>
<dbReference type="Gene3D" id="3.40.630.30">
    <property type="match status" value="1"/>
</dbReference>